<dbReference type="PANTHER" id="PTHR46599:SF3">
    <property type="entry name" value="PIGGYBAC TRANSPOSABLE ELEMENT-DERIVED PROTEIN 4"/>
    <property type="match status" value="1"/>
</dbReference>
<proteinExistence type="predicted"/>
<evidence type="ECO:0000313" key="1">
    <source>
        <dbReference type="EMBL" id="POM60492.1"/>
    </source>
</evidence>
<sequence>MRDYHRWMGGVDIHDQLRLQRYLLQLAVVFRKYYKTIVLGLVDIAVVNAYIVYREARKQRDDPPADHAKFLRLPQAQMLELTASDFANVTLSPAQPTQTDTATRVPLQHKLTTFQAWSLFGKEKEYRKRPQHQCKVCSLRKREIGERCASWFFCAACSDGDKF</sequence>
<dbReference type="PANTHER" id="PTHR46599">
    <property type="entry name" value="PIGGYBAC TRANSPOSABLE ELEMENT-DERIVED PROTEIN 4"/>
    <property type="match status" value="1"/>
</dbReference>
<protein>
    <recommendedName>
        <fullName evidence="3">PiggyBac transposable element-derived protein domain-containing protein</fullName>
    </recommendedName>
</protein>
<dbReference type="Proteomes" id="UP000237271">
    <property type="component" value="Unassembled WGS sequence"/>
</dbReference>
<reference evidence="1 2" key="1">
    <citation type="journal article" date="2017" name="Genome Biol. Evol.">
        <title>Phytophthora megakarya and P. palmivora, closely related causal agents of cacao black pod rot, underwent increases in genome sizes and gene numbers by different mechanisms.</title>
        <authorList>
            <person name="Ali S.S."/>
            <person name="Shao J."/>
            <person name="Lary D.J."/>
            <person name="Kronmiller B."/>
            <person name="Shen D."/>
            <person name="Strem M.D."/>
            <person name="Amoako-Attah I."/>
            <person name="Akrofi A.Y."/>
            <person name="Begoude B.A."/>
            <person name="Ten Hoopen G.M."/>
            <person name="Coulibaly K."/>
            <person name="Kebe B.I."/>
            <person name="Melnick R.L."/>
            <person name="Guiltinan M.J."/>
            <person name="Tyler B.M."/>
            <person name="Meinhardt L.W."/>
            <person name="Bailey B.A."/>
        </authorList>
    </citation>
    <scope>NUCLEOTIDE SEQUENCE [LARGE SCALE GENOMIC DNA]</scope>
    <source>
        <strain evidence="2">sbr112.9</strain>
    </source>
</reference>
<gene>
    <name evidence="1" type="ORF">PHPALM_30654</name>
</gene>
<evidence type="ECO:0000313" key="2">
    <source>
        <dbReference type="Proteomes" id="UP000237271"/>
    </source>
</evidence>
<evidence type="ECO:0008006" key="3">
    <source>
        <dbReference type="Google" id="ProtNLM"/>
    </source>
</evidence>
<organism evidence="1 2">
    <name type="scientific">Phytophthora palmivora</name>
    <dbReference type="NCBI Taxonomy" id="4796"/>
    <lineage>
        <taxon>Eukaryota</taxon>
        <taxon>Sar</taxon>
        <taxon>Stramenopiles</taxon>
        <taxon>Oomycota</taxon>
        <taxon>Peronosporomycetes</taxon>
        <taxon>Peronosporales</taxon>
        <taxon>Peronosporaceae</taxon>
        <taxon>Phytophthora</taxon>
    </lineage>
</organism>
<dbReference type="AlphaFoldDB" id="A0A2P4X4L3"/>
<keyword evidence="2" id="KW-1185">Reference proteome</keyword>
<name>A0A2P4X4L3_9STRA</name>
<accession>A0A2P4X4L3</accession>
<dbReference type="EMBL" id="NCKW01016862">
    <property type="protein sequence ID" value="POM60492.1"/>
    <property type="molecule type" value="Genomic_DNA"/>
</dbReference>
<dbReference type="OrthoDB" id="128621at2759"/>
<comment type="caution">
    <text evidence="1">The sequence shown here is derived from an EMBL/GenBank/DDBJ whole genome shotgun (WGS) entry which is preliminary data.</text>
</comment>